<keyword evidence="3" id="KW-1185">Reference proteome</keyword>
<dbReference type="GO" id="GO:0004190">
    <property type="term" value="F:aspartic-type endopeptidase activity"/>
    <property type="evidence" value="ECO:0007669"/>
    <property type="project" value="InterPro"/>
</dbReference>
<organism evidence="2 3">
    <name type="scientific">Buddleja alternifolia</name>
    <dbReference type="NCBI Taxonomy" id="168488"/>
    <lineage>
        <taxon>Eukaryota</taxon>
        <taxon>Viridiplantae</taxon>
        <taxon>Streptophyta</taxon>
        <taxon>Embryophyta</taxon>
        <taxon>Tracheophyta</taxon>
        <taxon>Spermatophyta</taxon>
        <taxon>Magnoliopsida</taxon>
        <taxon>eudicotyledons</taxon>
        <taxon>Gunneridae</taxon>
        <taxon>Pentapetalae</taxon>
        <taxon>asterids</taxon>
        <taxon>lamiids</taxon>
        <taxon>Lamiales</taxon>
        <taxon>Scrophulariaceae</taxon>
        <taxon>Buddlejeae</taxon>
        <taxon>Buddleja</taxon>
    </lineage>
</organism>
<proteinExistence type="predicted"/>
<gene>
    <name evidence="2" type="ORF">BUALT_Bualt10G0065200</name>
</gene>
<accession>A0AAV6X7C1</accession>
<sequence length="554" mass="62572">MVEATRSRELSKNLKKHEILLMEEIYERLATEQHNNNQLKKMVSIQSGLQSSIASIATQQQSTGKNGFNSKWIAIFNSIHREFSEGWSFHNLMEITPEHGCLEVTGSFNKLNQTGTVSDYLEKFEELKSHMLIFNKDCPEEYFSTSFVSGLRDDIRGAIMSMKLKDFHQTVTLAKKQEGTVDAIIRRASLTSKNFSQNKPTYRHIPSTYSQSRNPQIPPKPPYQNQPETNQPHRKLLTASEMGARKEKNLCYNCEETFVPGHRCKQRQIYMIMSEEEELIHNSQLGNEITNEIEDEMIDDDMTISLNSLSGTTDMNTLRIQGSIKGQDVHILIDSGSTHCFLDENIGHKLWCKLDYTTPMIVSVADGSKMNGKKLTIRSMTDNASLQLMSAKSFSKFFKRKGAYGLIGHLFSVTATPLNTEPNQTDLENLLHSYTDIFQELTSVPPSRVQGNCLTIESKSLIPSIIGAPKIHRWILKLKPSRQIEVKITSQPLKPNDSVPLIHCQTQKLPRHTDSVEQGMDQISSSKSESNGYCSSHSVTPAAAQHPTINRHLA</sequence>
<evidence type="ECO:0008006" key="4">
    <source>
        <dbReference type="Google" id="ProtNLM"/>
    </source>
</evidence>
<dbReference type="CDD" id="cd00303">
    <property type="entry name" value="retropepsin_like"/>
    <property type="match status" value="1"/>
</dbReference>
<comment type="caution">
    <text evidence="2">The sequence shown here is derived from an EMBL/GenBank/DDBJ whole genome shotgun (WGS) entry which is preliminary data.</text>
</comment>
<dbReference type="Pfam" id="PF13650">
    <property type="entry name" value="Asp_protease_2"/>
    <property type="match status" value="1"/>
</dbReference>
<feature type="compositionally biased region" description="Polar residues" evidence="1">
    <location>
        <begin position="521"/>
        <end position="539"/>
    </location>
</feature>
<dbReference type="PROSITE" id="PS00141">
    <property type="entry name" value="ASP_PROTEASE"/>
    <property type="match status" value="1"/>
</dbReference>
<feature type="region of interest" description="Disordered" evidence="1">
    <location>
        <begin position="509"/>
        <end position="554"/>
    </location>
</feature>
<dbReference type="Gene3D" id="2.40.70.10">
    <property type="entry name" value="Acid Proteases"/>
    <property type="match status" value="1"/>
</dbReference>
<dbReference type="EMBL" id="WHWC01000010">
    <property type="protein sequence ID" value="KAG8375100.1"/>
    <property type="molecule type" value="Genomic_DNA"/>
</dbReference>
<dbReference type="GO" id="GO:0006508">
    <property type="term" value="P:proteolysis"/>
    <property type="evidence" value="ECO:0007669"/>
    <property type="project" value="InterPro"/>
</dbReference>
<dbReference type="AlphaFoldDB" id="A0AAV6X7C1"/>
<name>A0AAV6X7C1_9LAMI</name>
<evidence type="ECO:0000256" key="1">
    <source>
        <dbReference type="SAM" id="MobiDB-lite"/>
    </source>
</evidence>
<feature type="region of interest" description="Disordered" evidence="1">
    <location>
        <begin position="195"/>
        <end position="231"/>
    </location>
</feature>
<dbReference type="InterPro" id="IPR021109">
    <property type="entry name" value="Peptidase_aspartic_dom_sf"/>
</dbReference>
<evidence type="ECO:0000313" key="3">
    <source>
        <dbReference type="Proteomes" id="UP000826271"/>
    </source>
</evidence>
<dbReference type="InterPro" id="IPR001969">
    <property type="entry name" value="Aspartic_peptidase_AS"/>
</dbReference>
<dbReference type="Proteomes" id="UP000826271">
    <property type="component" value="Unassembled WGS sequence"/>
</dbReference>
<protein>
    <recommendedName>
        <fullName evidence="4">Retrotransposon gag domain-containing protein</fullName>
    </recommendedName>
</protein>
<evidence type="ECO:0000313" key="2">
    <source>
        <dbReference type="EMBL" id="KAG8375100.1"/>
    </source>
</evidence>
<reference evidence="2" key="1">
    <citation type="submission" date="2019-10" db="EMBL/GenBank/DDBJ databases">
        <authorList>
            <person name="Zhang R."/>
            <person name="Pan Y."/>
            <person name="Wang J."/>
            <person name="Ma R."/>
            <person name="Yu S."/>
        </authorList>
    </citation>
    <scope>NUCLEOTIDE SEQUENCE</scope>
    <source>
        <strain evidence="2">LA-IB0</strain>
        <tissue evidence="2">Leaf</tissue>
    </source>
</reference>